<comment type="caution">
    <text evidence="2">The sequence shown here is derived from an EMBL/GenBank/DDBJ whole genome shotgun (WGS) entry which is preliminary data.</text>
</comment>
<evidence type="ECO:0000313" key="3">
    <source>
        <dbReference type="Proteomes" id="UP000799764"/>
    </source>
</evidence>
<gene>
    <name evidence="2" type="ORF">P171DRAFT_235468</name>
</gene>
<name>A0A9P4PPP7_9PLEO</name>
<accession>A0A9P4PPP7</accession>
<keyword evidence="3" id="KW-1185">Reference proteome</keyword>
<evidence type="ECO:0000313" key="2">
    <source>
        <dbReference type="EMBL" id="KAF2447960.1"/>
    </source>
</evidence>
<dbReference type="Proteomes" id="UP000799764">
    <property type="component" value="Unassembled WGS sequence"/>
</dbReference>
<dbReference type="AlphaFoldDB" id="A0A9P4PPP7"/>
<dbReference type="EMBL" id="MU001496">
    <property type="protein sequence ID" value="KAF2447960.1"/>
    <property type="molecule type" value="Genomic_DNA"/>
</dbReference>
<feature type="chain" id="PRO_5040178056" description="Secreted protein" evidence="1">
    <location>
        <begin position="29"/>
        <end position="102"/>
    </location>
</feature>
<evidence type="ECO:0000256" key="1">
    <source>
        <dbReference type="SAM" id="SignalP"/>
    </source>
</evidence>
<proteinExistence type="predicted"/>
<sequence length="102" mass="11505">MSRHFRDSICTMILLFCFALNMYEVVYAKAVNKLVDGGGANHGKTRYRLSCVSLDLHPSRSYTRVAPHCYLAGADCNRNSYTRTLSLLIQSQAGIFLSYLTF</sequence>
<evidence type="ECO:0008006" key="4">
    <source>
        <dbReference type="Google" id="ProtNLM"/>
    </source>
</evidence>
<organism evidence="2 3">
    <name type="scientific">Karstenula rhodostoma CBS 690.94</name>
    <dbReference type="NCBI Taxonomy" id="1392251"/>
    <lineage>
        <taxon>Eukaryota</taxon>
        <taxon>Fungi</taxon>
        <taxon>Dikarya</taxon>
        <taxon>Ascomycota</taxon>
        <taxon>Pezizomycotina</taxon>
        <taxon>Dothideomycetes</taxon>
        <taxon>Pleosporomycetidae</taxon>
        <taxon>Pleosporales</taxon>
        <taxon>Massarineae</taxon>
        <taxon>Didymosphaeriaceae</taxon>
        <taxon>Karstenula</taxon>
    </lineage>
</organism>
<keyword evidence="1" id="KW-0732">Signal</keyword>
<feature type="signal peptide" evidence="1">
    <location>
        <begin position="1"/>
        <end position="28"/>
    </location>
</feature>
<protein>
    <recommendedName>
        <fullName evidence="4">Secreted protein</fullName>
    </recommendedName>
</protein>
<reference evidence="2" key="1">
    <citation type="journal article" date="2020" name="Stud. Mycol.">
        <title>101 Dothideomycetes genomes: a test case for predicting lifestyles and emergence of pathogens.</title>
        <authorList>
            <person name="Haridas S."/>
            <person name="Albert R."/>
            <person name="Binder M."/>
            <person name="Bloem J."/>
            <person name="Labutti K."/>
            <person name="Salamov A."/>
            <person name="Andreopoulos B."/>
            <person name="Baker S."/>
            <person name="Barry K."/>
            <person name="Bills G."/>
            <person name="Bluhm B."/>
            <person name="Cannon C."/>
            <person name="Castanera R."/>
            <person name="Culley D."/>
            <person name="Daum C."/>
            <person name="Ezra D."/>
            <person name="Gonzalez J."/>
            <person name="Henrissat B."/>
            <person name="Kuo A."/>
            <person name="Liang C."/>
            <person name="Lipzen A."/>
            <person name="Lutzoni F."/>
            <person name="Magnuson J."/>
            <person name="Mondo S."/>
            <person name="Nolan M."/>
            <person name="Ohm R."/>
            <person name="Pangilinan J."/>
            <person name="Park H.-J."/>
            <person name="Ramirez L."/>
            <person name="Alfaro M."/>
            <person name="Sun H."/>
            <person name="Tritt A."/>
            <person name="Yoshinaga Y."/>
            <person name="Zwiers L.-H."/>
            <person name="Turgeon B."/>
            <person name="Goodwin S."/>
            <person name="Spatafora J."/>
            <person name="Crous P."/>
            <person name="Grigoriev I."/>
        </authorList>
    </citation>
    <scope>NUCLEOTIDE SEQUENCE</scope>
    <source>
        <strain evidence="2">CBS 690.94</strain>
    </source>
</reference>